<organism evidence="8 9">
    <name type="scientific">Lunasporangiospora selenospora</name>
    <dbReference type="NCBI Taxonomy" id="979761"/>
    <lineage>
        <taxon>Eukaryota</taxon>
        <taxon>Fungi</taxon>
        <taxon>Fungi incertae sedis</taxon>
        <taxon>Mucoromycota</taxon>
        <taxon>Mortierellomycotina</taxon>
        <taxon>Mortierellomycetes</taxon>
        <taxon>Mortierellales</taxon>
        <taxon>Mortierellaceae</taxon>
        <taxon>Lunasporangiospora</taxon>
    </lineage>
</organism>
<keyword evidence="9" id="KW-1185">Reference proteome</keyword>
<evidence type="ECO:0000256" key="7">
    <source>
        <dbReference type="SAM" id="MobiDB-lite"/>
    </source>
</evidence>
<feature type="compositionally biased region" description="Acidic residues" evidence="7">
    <location>
        <begin position="171"/>
        <end position="181"/>
    </location>
</feature>
<dbReference type="GO" id="GO:0030692">
    <property type="term" value="C:Noc4p-Nop14p complex"/>
    <property type="evidence" value="ECO:0007669"/>
    <property type="project" value="TreeGrafter"/>
</dbReference>
<feature type="region of interest" description="Disordered" evidence="7">
    <location>
        <begin position="14"/>
        <end position="48"/>
    </location>
</feature>
<dbReference type="OrthoDB" id="441771at2759"/>
<dbReference type="GO" id="GO:0032040">
    <property type="term" value="C:small-subunit processome"/>
    <property type="evidence" value="ECO:0007669"/>
    <property type="project" value="InterPro"/>
</dbReference>
<feature type="region of interest" description="Disordered" evidence="7">
    <location>
        <begin position="257"/>
        <end position="515"/>
    </location>
</feature>
<evidence type="ECO:0000256" key="2">
    <source>
        <dbReference type="ARBA" id="ARBA00007466"/>
    </source>
</evidence>
<evidence type="ECO:0000313" key="9">
    <source>
        <dbReference type="Proteomes" id="UP000780801"/>
    </source>
</evidence>
<feature type="region of interest" description="Disordered" evidence="7">
    <location>
        <begin position="171"/>
        <end position="212"/>
    </location>
</feature>
<comment type="function">
    <text evidence="6">Involved in nucleolar processing of pre-18S ribosomal RNA. Has a role in the nuclear export of 40S pre-ribosomal subunit to the cytoplasm.</text>
</comment>
<proteinExistence type="inferred from homology"/>
<feature type="compositionally biased region" description="Acidic residues" evidence="7">
    <location>
        <begin position="490"/>
        <end position="500"/>
    </location>
</feature>
<protein>
    <submittedName>
        <fullName evidence="8">Nucleolar complex protein 14</fullName>
    </submittedName>
</protein>
<evidence type="ECO:0000256" key="4">
    <source>
        <dbReference type="ARBA" id="ARBA00022552"/>
    </source>
</evidence>
<name>A0A9P6KAX3_9FUNG</name>
<evidence type="ECO:0000313" key="8">
    <source>
        <dbReference type="EMBL" id="KAF9578709.1"/>
    </source>
</evidence>
<dbReference type="AlphaFoldDB" id="A0A9P6KAX3"/>
<comment type="similarity">
    <text evidence="2">Belongs to the NOP14 family.</text>
</comment>
<dbReference type="PANTHER" id="PTHR23183">
    <property type="entry name" value="NOP14"/>
    <property type="match status" value="1"/>
</dbReference>
<feature type="compositionally biased region" description="Basic and acidic residues" evidence="7">
    <location>
        <begin position="284"/>
        <end position="346"/>
    </location>
</feature>
<gene>
    <name evidence="8" type="primary">NOP14</name>
    <name evidence="8" type="ORF">BGW38_005371</name>
</gene>
<feature type="region of interest" description="Disordered" evidence="7">
    <location>
        <begin position="951"/>
        <end position="976"/>
    </location>
</feature>
<evidence type="ECO:0000256" key="5">
    <source>
        <dbReference type="ARBA" id="ARBA00023242"/>
    </source>
</evidence>
<keyword evidence="5" id="KW-0539">Nucleus</keyword>
<dbReference type="GO" id="GO:0030490">
    <property type="term" value="P:maturation of SSU-rRNA"/>
    <property type="evidence" value="ECO:0007669"/>
    <property type="project" value="TreeGrafter"/>
</dbReference>
<comment type="caution">
    <text evidence="8">The sequence shown here is derived from an EMBL/GenBank/DDBJ whole genome shotgun (WGS) entry which is preliminary data.</text>
</comment>
<feature type="region of interest" description="Disordered" evidence="7">
    <location>
        <begin position="66"/>
        <end position="132"/>
    </location>
</feature>
<keyword evidence="3" id="KW-0690">Ribosome biogenesis</keyword>
<reference evidence="8" key="1">
    <citation type="journal article" date="2020" name="Fungal Divers.">
        <title>Resolving the Mortierellaceae phylogeny through synthesis of multi-gene phylogenetics and phylogenomics.</title>
        <authorList>
            <person name="Vandepol N."/>
            <person name="Liber J."/>
            <person name="Desiro A."/>
            <person name="Na H."/>
            <person name="Kennedy M."/>
            <person name="Barry K."/>
            <person name="Grigoriev I.V."/>
            <person name="Miller A.N."/>
            <person name="O'Donnell K."/>
            <person name="Stajich J.E."/>
            <person name="Bonito G."/>
        </authorList>
    </citation>
    <scope>NUCLEOTIDE SEQUENCE</scope>
    <source>
        <strain evidence="8">KOD1015</strain>
    </source>
</reference>
<dbReference type="Proteomes" id="UP000780801">
    <property type="component" value="Unassembled WGS sequence"/>
</dbReference>
<evidence type="ECO:0000256" key="3">
    <source>
        <dbReference type="ARBA" id="ARBA00022517"/>
    </source>
</evidence>
<feature type="compositionally biased region" description="Basic residues" evidence="7">
    <location>
        <begin position="966"/>
        <end position="976"/>
    </location>
</feature>
<dbReference type="PANTHER" id="PTHR23183:SF0">
    <property type="entry name" value="NUCLEOLAR PROTEIN 14"/>
    <property type="match status" value="1"/>
</dbReference>
<dbReference type="Pfam" id="PF04147">
    <property type="entry name" value="Nop14"/>
    <property type="match status" value="1"/>
</dbReference>
<dbReference type="EMBL" id="JAABOA010003404">
    <property type="protein sequence ID" value="KAF9578709.1"/>
    <property type="molecule type" value="Genomic_DNA"/>
</dbReference>
<sequence>MAKSALYRLKSSLKEAGAIGPKSRASLSKKDRKKGRPTAASAKNDLNKKLEHIRESMNPFEVKVTRQKHDILGRKTKGVQGNPTLSKQVGEENRRKTLLQELQKKKKAGGLVDRRFGESNPNMTPEEKMLERFTHEKQTKAKGGAMFNLEEEADLTHYGQSLAGLDTFDETELGFSDDDEGDRGAIGGDIVSHSHFGGFEEGEPVDEDGRPKSKAEIMKEVIAKSKFHKYERQKEKEEMLDITKELDDELEGIRGLLGFSNPDAEERRPKRTPLPSQKSTVNRALDRMADEEKLKTDRETLDKGFDDSYDQHIRELAFDRRAQPQDRLKTEEETAQEEAEKLEKAEKARKRRMEGLAVEENDKEVGGYKKRRKALPTGDDLGDDFLNEDDEFGLGAGLDAQSGDFKVVSKPGRMPSKKRARTEAQAESDEEDEEMEGEDEDEGEDEEEDEEEGESGDEDEDEDEEEDGDSDDDFSDLDIEEGKSPANATSDDENSDDDMNDMSSAPKSKKATKAGMASAPNADALAAAAELPYTFPCPTSLEDFMSIVKDIALKDVPTVVHRIRALHHPKLSVQNKEKMQLFYPVLIEYMMQIASEEPEHPTEVLGKLVRHVYAMTAQLGDYATSHNLELLGAFEEELMKELGSATRSGFPKAEKLTFLHILGKIYSTSDFQHQVITPAQLLMSQYLGQCQAANIKDTISGLMLCRLFLNYQALSKRIVPETLNFLCSTLVHLAPKDTFKDESSWKGVFPIVEINKPTLQMTTKGLESAEAKPLSVALFTMKDASLSKNIYKVSAMSETVDLLLNFALLYSTSTAFKEMFEAPSSLLKTLLSVDRLPASLKTQIEQAQDRIEKLSTFATEGRAPLKLQDHKPVPIASYVPKFEEGYSVDKHYDPDVERAQAHKLQVQYKKEKKGAVRELRKDAQFVAREKLRVQREKDSEYNARIKGIMSGLEADQGEKNAEARLKNTKKMKSKRG</sequence>
<keyword evidence="4" id="KW-0698">rRNA processing</keyword>
<evidence type="ECO:0000256" key="6">
    <source>
        <dbReference type="ARBA" id="ARBA00024695"/>
    </source>
</evidence>
<dbReference type="InterPro" id="IPR007276">
    <property type="entry name" value="Nop14"/>
</dbReference>
<accession>A0A9P6KAX3</accession>
<feature type="compositionally biased region" description="Acidic residues" evidence="7">
    <location>
        <begin position="380"/>
        <end position="392"/>
    </location>
</feature>
<feature type="compositionally biased region" description="Basic and acidic residues" evidence="7">
    <location>
        <begin position="956"/>
        <end position="965"/>
    </location>
</feature>
<feature type="compositionally biased region" description="Acidic residues" evidence="7">
    <location>
        <begin position="426"/>
        <end position="479"/>
    </location>
</feature>
<comment type="subcellular location">
    <subcellularLocation>
        <location evidence="1">Nucleus</location>
        <location evidence="1">Nucleolus</location>
    </subcellularLocation>
</comment>
<evidence type="ECO:0000256" key="1">
    <source>
        <dbReference type="ARBA" id="ARBA00004604"/>
    </source>
</evidence>